<sequence>MLHPLRYKLNKTFSCLPLSPSPSLPFLLPPFSSSPSLPLSLILPPVSLRHTISIPFSLFFPTLLCSSTPIFLHVFARHSFFCTHSLILIKAHMDSVMVICTYLHERRSNLYHTKQLRNTCHASLTLSQFNTDNAIRQLVLDILGIGL</sequence>
<reference evidence="1" key="1">
    <citation type="journal article" date="2023" name="Mol. Biol. Evol.">
        <title>Third-Generation Sequencing Reveals the Adaptive Role of the Epigenome in Three Deep-Sea Polychaetes.</title>
        <authorList>
            <person name="Perez M."/>
            <person name="Aroh O."/>
            <person name="Sun Y."/>
            <person name="Lan Y."/>
            <person name="Juniper S.K."/>
            <person name="Young C.R."/>
            <person name="Angers B."/>
            <person name="Qian P.Y."/>
        </authorList>
    </citation>
    <scope>NUCLEOTIDE SEQUENCE</scope>
    <source>
        <strain evidence="1">R07B-5</strain>
    </source>
</reference>
<keyword evidence="2" id="KW-1185">Reference proteome</keyword>
<comment type="caution">
    <text evidence="1">The sequence shown here is derived from an EMBL/GenBank/DDBJ whole genome shotgun (WGS) entry which is preliminary data.</text>
</comment>
<evidence type="ECO:0000313" key="1">
    <source>
        <dbReference type="EMBL" id="KAK2178682.1"/>
    </source>
</evidence>
<dbReference type="AlphaFoldDB" id="A0AAD9KWM5"/>
<name>A0AAD9KWM5_RIDPI</name>
<dbReference type="EMBL" id="JAODUO010000533">
    <property type="protein sequence ID" value="KAK2178682.1"/>
    <property type="molecule type" value="Genomic_DNA"/>
</dbReference>
<organism evidence="1 2">
    <name type="scientific">Ridgeia piscesae</name>
    <name type="common">Tubeworm</name>
    <dbReference type="NCBI Taxonomy" id="27915"/>
    <lineage>
        <taxon>Eukaryota</taxon>
        <taxon>Metazoa</taxon>
        <taxon>Spiralia</taxon>
        <taxon>Lophotrochozoa</taxon>
        <taxon>Annelida</taxon>
        <taxon>Polychaeta</taxon>
        <taxon>Sedentaria</taxon>
        <taxon>Canalipalpata</taxon>
        <taxon>Sabellida</taxon>
        <taxon>Siboglinidae</taxon>
        <taxon>Ridgeia</taxon>
    </lineage>
</organism>
<proteinExistence type="predicted"/>
<evidence type="ECO:0000313" key="2">
    <source>
        <dbReference type="Proteomes" id="UP001209878"/>
    </source>
</evidence>
<accession>A0AAD9KWM5</accession>
<dbReference type="Proteomes" id="UP001209878">
    <property type="component" value="Unassembled WGS sequence"/>
</dbReference>
<protein>
    <submittedName>
        <fullName evidence="1">Uncharacterized protein</fullName>
    </submittedName>
</protein>
<gene>
    <name evidence="1" type="ORF">NP493_531g04052</name>
</gene>